<evidence type="ECO:0000313" key="3">
    <source>
        <dbReference type="Proteomes" id="UP000740926"/>
    </source>
</evidence>
<gene>
    <name evidence="2" type="ORF">G6F50_017174</name>
</gene>
<dbReference type="Proteomes" id="UP000740926">
    <property type="component" value="Unassembled WGS sequence"/>
</dbReference>
<keyword evidence="3" id="KW-1185">Reference proteome</keyword>
<proteinExistence type="predicted"/>
<dbReference type="PANTHER" id="PTHR11365:SF23">
    <property type="entry name" value="HYPOTHETICAL 5-OXOPROLINASE (EUROFUNG)-RELATED"/>
    <property type="match status" value="1"/>
</dbReference>
<dbReference type="GO" id="GO:0006749">
    <property type="term" value="P:glutathione metabolic process"/>
    <property type="evidence" value="ECO:0007669"/>
    <property type="project" value="TreeGrafter"/>
</dbReference>
<dbReference type="EMBL" id="JAANIU010012076">
    <property type="protein sequence ID" value="KAG1530650.1"/>
    <property type="molecule type" value="Genomic_DNA"/>
</dbReference>
<dbReference type="GO" id="GO:0017168">
    <property type="term" value="F:5-oxoprolinase (ATP-hydrolyzing) activity"/>
    <property type="evidence" value="ECO:0007669"/>
    <property type="project" value="TreeGrafter"/>
</dbReference>
<dbReference type="AlphaFoldDB" id="A0A9P7C0K3"/>
<dbReference type="PANTHER" id="PTHR11365">
    <property type="entry name" value="5-OXOPROLINASE RELATED"/>
    <property type="match status" value="1"/>
</dbReference>
<evidence type="ECO:0000313" key="2">
    <source>
        <dbReference type="EMBL" id="KAG1530650.1"/>
    </source>
</evidence>
<dbReference type="GO" id="GO:0005829">
    <property type="term" value="C:cytosol"/>
    <property type="evidence" value="ECO:0007669"/>
    <property type="project" value="TreeGrafter"/>
</dbReference>
<evidence type="ECO:0000259" key="1">
    <source>
        <dbReference type="Pfam" id="PF05378"/>
    </source>
</evidence>
<organism evidence="2 3">
    <name type="scientific">Rhizopus delemar</name>
    <dbReference type="NCBI Taxonomy" id="936053"/>
    <lineage>
        <taxon>Eukaryota</taxon>
        <taxon>Fungi</taxon>
        <taxon>Fungi incertae sedis</taxon>
        <taxon>Mucoromycota</taxon>
        <taxon>Mucoromycotina</taxon>
        <taxon>Mucoromycetes</taxon>
        <taxon>Mucorales</taxon>
        <taxon>Mucorineae</taxon>
        <taxon>Rhizopodaceae</taxon>
        <taxon>Rhizopus</taxon>
    </lineage>
</organism>
<dbReference type="InterPro" id="IPR045079">
    <property type="entry name" value="Oxoprolinase-like"/>
</dbReference>
<protein>
    <recommendedName>
        <fullName evidence="1">Hydantoinase/oxoprolinase N-terminal domain-containing protein</fullName>
    </recommendedName>
</protein>
<reference evidence="2 3" key="1">
    <citation type="journal article" date="2020" name="Microb. Genom.">
        <title>Genetic diversity of clinical and environmental Mucorales isolates obtained from an investigation of mucormycosis cases among solid organ transplant recipients.</title>
        <authorList>
            <person name="Nguyen M.H."/>
            <person name="Kaul D."/>
            <person name="Muto C."/>
            <person name="Cheng S.J."/>
            <person name="Richter R.A."/>
            <person name="Bruno V.M."/>
            <person name="Liu G."/>
            <person name="Beyhan S."/>
            <person name="Sundermann A.J."/>
            <person name="Mounaud S."/>
            <person name="Pasculle A.W."/>
            <person name="Nierman W.C."/>
            <person name="Driscoll E."/>
            <person name="Cumbie R."/>
            <person name="Clancy C.J."/>
            <person name="Dupont C.L."/>
        </authorList>
    </citation>
    <scope>NUCLEOTIDE SEQUENCE [LARGE SCALE GENOMIC DNA]</scope>
    <source>
        <strain evidence="2 3">GL24</strain>
    </source>
</reference>
<dbReference type="Pfam" id="PF05378">
    <property type="entry name" value="Hydant_A_N"/>
    <property type="match status" value="1"/>
</dbReference>
<sequence>MGTTVATNALLERKGERTLLVTTRGFRDGLRIAYQNRPRLFDRNVMLPEMLYESVVEADERVAADGEVIRDLDEAGLRLSMQAAAPPASPATLASRRFRLRTRAAR</sequence>
<feature type="domain" description="Hydantoinase/oxoprolinase N-terminal" evidence="1">
    <location>
        <begin position="1"/>
        <end position="84"/>
    </location>
</feature>
<dbReference type="InterPro" id="IPR008040">
    <property type="entry name" value="Hydant_A_N"/>
</dbReference>
<comment type="caution">
    <text evidence="2">The sequence shown here is derived from an EMBL/GenBank/DDBJ whole genome shotgun (WGS) entry which is preliminary data.</text>
</comment>
<accession>A0A9P7C0K3</accession>
<name>A0A9P7C0K3_9FUNG</name>